<comment type="subcellular location">
    <subcellularLocation>
        <location evidence="1 9">Cell inner membrane</location>
        <topology evidence="1 9">Multi-pass membrane protein</topology>
    </subcellularLocation>
</comment>
<evidence type="ECO:0000256" key="3">
    <source>
        <dbReference type="ARBA" id="ARBA00022475"/>
    </source>
</evidence>
<dbReference type="PANTHER" id="PTHR35011:SF4">
    <property type="entry name" value="SLL1102 PROTEIN"/>
    <property type="match status" value="1"/>
</dbReference>
<comment type="similarity">
    <text evidence="8 9">Belongs to the TRAP transporter small permease family.</text>
</comment>
<name>A0ABW3KIG0_9GAMM</name>
<accession>A0ABW3KIG0</accession>
<keyword evidence="7 9" id="KW-0472">Membrane</keyword>
<dbReference type="InterPro" id="IPR055348">
    <property type="entry name" value="DctQ"/>
</dbReference>
<evidence type="ECO:0000313" key="11">
    <source>
        <dbReference type="EMBL" id="MFD1008984.1"/>
    </source>
</evidence>
<dbReference type="Pfam" id="PF04290">
    <property type="entry name" value="DctQ"/>
    <property type="match status" value="1"/>
</dbReference>
<evidence type="ECO:0000256" key="6">
    <source>
        <dbReference type="ARBA" id="ARBA00022989"/>
    </source>
</evidence>
<evidence type="ECO:0000256" key="4">
    <source>
        <dbReference type="ARBA" id="ARBA00022519"/>
    </source>
</evidence>
<reference evidence="12" key="1">
    <citation type="journal article" date="2019" name="Int. J. Syst. Evol. Microbiol.">
        <title>The Global Catalogue of Microorganisms (GCM) 10K type strain sequencing project: providing services to taxonomists for standard genome sequencing and annotation.</title>
        <authorList>
            <consortium name="The Broad Institute Genomics Platform"/>
            <consortium name="The Broad Institute Genome Sequencing Center for Infectious Disease"/>
            <person name="Wu L."/>
            <person name="Ma J."/>
        </authorList>
    </citation>
    <scope>NUCLEOTIDE SEQUENCE [LARGE SCALE GENOMIC DNA]</scope>
    <source>
        <strain evidence="12">CCUG 60525</strain>
    </source>
</reference>
<comment type="function">
    <text evidence="9">Part of the tripartite ATP-independent periplasmic (TRAP) transport system.</text>
</comment>
<evidence type="ECO:0000256" key="5">
    <source>
        <dbReference type="ARBA" id="ARBA00022692"/>
    </source>
</evidence>
<keyword evidence="6 9" id="KW-1133">Transmembrane helix</keyword>
<feature type="transmembrane region" description="Helical" evidence="9">
    <location>
        <begin position="161"/>
        <end position="179"/>
    </location>
</feature>
<evidence type="ECO:0000256" key="9">
    <source>
        <dbReference type="RuleBase" id="RU369079"/>
    </source>
</evidence>
<evidence type="ECO:0000256" key="8">
    <source>
        <dbReference type="ARBA" id="ARBA00038436"/>
    </source>
</evidence>
<evidence type="ECO:0000313" key="12">
    <source>
        <dbReference type="Proteomes" id="UP001597048"/>
    </source>
</evidence>
<organism evidence="11 12">
    <name type="scientific">Oceanisphaera ostreae</name>
    <dbReference type="NCBI Taxonomy" id="914151"/>
    <lineage>
        <taxon>Bacteria</taxon>
        <taxon>Pseudomonadati</taxon>
        <taxon>Pseudomonadota</taxon>
        <taxon>Gammaproteobacteria</taxon>
        <taxon>Aeromonadales</taxon>
        <taxon>Aeromonadaceae</taxon>
        <taxon>Oceanisphaera</taxon>
    </lineage>
</organism>
<feature type="transmembrane region" description="Helical" evidence="9">
    <location>
        <begin position="37"/>
        <end position="57"/>
    </location>
</feature>
<gene>
    <name evidence="11" type="ORF">ACFQ1C_12565</name>
</gene>
<evidence type="ECO:0000256" key="7">
    <source>
        <dbReference type="ARBA" id="ARBA00023136"/>
    </source>
</evidence>
<evidence type="ECO:0000256" key="2">
    <source>
        <dbReference type="ARBA" id="ARBA00022448"/>
    </source>
</evidence>
<sequence>MSQVPTQPSSSSPSHTPALHAQTAELPSNWLSHRLDAFVLAIGRLSSWLWLAVLVVVLTNVFSRFVLSAGSIALEELSWHLFGIAMMLTLGFAVVKDDHVRVDVLREKFSLRTQSIIELLGIVLLALPIITLMIDALLPYAWKAYVYNERSQAPSGLPYRFIFKSMLPIGLILVATALFSRGLRCMTLLFAFPRALAPTAKSSSHMK</sequence>
<feature type="transmembrane region" description="Helical" evidence="9">
    <location>
        <begin position="116"/>
        <end position="141"/>
    </location>
</feature>
<dbReference type="PANTHER" id="PTHR35011">
    <property type="entry name" value="2,3-DIKETO-L-GULONATE TRAP TRANSPORTER SMALL PERMEASE PROTEIN YIAM"/>
    <property type="match status" value="1"/>
</dbReference>
<dbReference type="Proteomes" id="UP001597048">
    <property type="component" value="Unassembled WGS sequence"/>
</dbReference>
<comment type="subunit">
    <text evidence="9">The complex comprises the extracytoplasmic solute receptor protein and the two transmembrane proteins.</text>
</comment>
<dbReference type="RefSeq" id="WP_379558961.1">
    <property type="nucleotide sequence ID" value="NZ_JBHTJS010000048.1"/>
</dbReference>
<evidence type="ECO:0000256" key="1">
    <source>
        <dbReference type="ARBA" id="ARBA00004429"/>
    </source>
</evidence>
<feature type="transmembrane region" description="Helical" evidence="9">
    <location>
        <begin position="77"/>
        <end position="95"/>
    </location>
</feature>
<keyword evidence="3" id="KW-1003">Cell membrane</keyword>
<dbReference type="InterPro" id="IPR007387">
    <property type="entry name" value="TRAP_DctQ"/>
</dbReference>
<keyword evidence="5 9" id="KW-0812">Transmembrane</keyword>
<keyword evidence="4 9" id="KW-0997">Cell inner membrane</keyword>
<proteinExistence type="inferred from homology"/>
<protein>
    <recommendedName>
        <fullName evidence="9">TRAP transporter small permease protein</fullName>
    </recommendedName>
</protein>
<keyword evidence="2 9" id="KW-0813">Transport</keyword>
<evidence type="ECO:0000259" key="10">
    <source>
        <dbReference type="Pfam" id="PF04290"/>
    </source>
</evidence>
<dbReference type="EMBL" id="JBHTJS010000048">
    <property type="protein sequence ID" value="MFD1008984.1"/>
    <property type="molecule type" value="Genomic_DNA"/>
</dbReference>
<keyword evidence="12" id="KW-1185">Reference proteome</keyword>
<feature type="domain" description="Tripartite ATP-independent periplasmic transporters DctQ component" evidence="10">
    <location>
        <begin position="54"/>
        <end position="183"/>
    </location>
</feature>
<comment type="caution">
    <text evidence="11">The sequence shown here is derived from an EMBL/GenBank/DDBJ whole genome shotgun (WGS) entry which is preliminary data.</text>
</comment>